<evidence type="ECO:0000259" key="1">
    <source>
        <dbReference type="Pfam" id="PF06983"/>
    </source>
</evidence>
<accession>A0A329MU35</accession>
<name>A0A329MU35_9BACL</name>
<comment type="caution">
    <text evidence="2">The sequence shown here is derived from an EMBL/GenBank/DDBJ whole genome shotgun (WGS) entry which is preliminary data.</text>
</comment>
<proteinExistence type="predicted"/>
<dbReference type="InterPro" id="IPR029068">
    <property type="entry name" value="Glyas_Bleomycin-R_OHBP_Dase"/>
</dbReference>
<feature type="domain" description="PhnB-like" evidence="1">
    <location>
        <begin position="11"/>
        <end position="128"/>
    </location>
</feature>
<evidence type="ECO:0000313" key="2">
    <source>
        <dbReference type="EMBL" id="RAV23172.1"/>
    </source>
</evidence>
<organism evidence="2 3">
    <name type="scientific">Paenibacillus contaminans</name>
    <dbReference type="NCBI Taxonomy" id="450362"/>
    <lineage>
        <taxon>Bacteria</taxon>
        <taxon>Bacillati</taxon>
        <taxon>Bacillota</taxon>
        <taxon>Bacilli</taxon>
        <taxon>Bacillales</taxon>
        <taxon>Paenibacillaceae</taxon>
        <taxon>Paenibacillus</taxon>
    </lineage>
</organism>
<dbReference type="Pfam" id="PF06983">
    <property type="entry name" value="3-dmu-9_3-mt"/>
    <property type="match status" value="1"/>
</dbReference>
<sequence length="136" mass="14718">MGVMKPYIISEDARAQAAFYTEALGGEIVSLSTHGDLMGAQNEFKDKVMHMCLSVAGENYIFMADSMEPLIQGNGVALTIAYHTESEAYEAFSKLAAGGSVGHPIEKQPFGIYYGDLVDKFGIKWMITAEPKADLG</sequence>
<dbReference type="EMBL" id="QMFB01000001">
    <property type="protein sequence ID" value="RAV23172.1"/>
    <property type="molecule type" value="Genomic_DNA"/>
</dbReference>
<protein>
    <submittedName>
        <fullName evidence="2">VOC family protein</fullName>
    </submittedName>
</protein>
<dbReference type="OrthoDB" id="9795306at2"/>
<gene>
    <name evidence="2" type="ORF">DQG23_02970</name>
</gene>
<dbReference type="PANTHER" id="PTHR33990">
    <property type="entry name" value="PROTEIN YJDN-RELATED"/>
    <property type="match status" value="1"/>
</dbReference>
<dbReference type="InterPro" id="IPR028973">
    <property type="entry name" value="PhnB-like"/>
</dbReference>
<dbReference type="Proteomes" id="UP000250369">
    <property type="component" value="Unassembled WGS sequence"/>
</dbReference>
<evidence type="ECO:0000313" key="3">
    <source>
        <dbReference type="Proteomes" id="UP000250369"/>
    </source>
</evidence>
<dbReference type="RefSeq" id="WP_113029282.1">
    <property type="nucleotide sequence ID" value="NZ_QMFB01000001.1"/>
</dbReference>
<reference evidence="2 3" key="1">
    <citation type="journal article" date="2009" name="Int. J. Syst. Evol. Microbiol.">
        <title>Paenibacillus contaminans sp. nov., isolated from a contaminated laboratory plate.</title>
        <authorList>
            <person name="Chou J.H."/>
            <person name="Lee J.H."/>
            <person name="Lin M.C."/>
            <person name="Chang P.S."/>
            <person name="Arun A.B."/>
            <person name="Young C.C."/>
            <person name="Chen W.M."/>
        </authorList>
    </citation>
    <scope>NUCLEOTIDE SEQUENCE [LARGE SCALE GENOMIC DNA]</scope>
    <source>
        <strain evidence="2 3">CKOBP-6</strain>
    </source>
</reference>
<dbReference type="SUPFAM" id="SSF54593">
    <property type="entry name" value="Glyoxalase/Bleomycin resistance protein/Dihydroxybiphenyl dioxygenase"/>
    <property type="match status" value="1"/>
</dbReference>
<dbReference type="PANTHER" id="PTHR33990:SF1">
    <property type="entry name" value="PROTEIN YJDN"/>
    <property type="match status" value="1"/>
</dbReference>
<dbReference type="Gene3D" id="3.10.180.10">
    <property type="entry name" value="2,3-Dihydroxybiphenyl 1,2-Dioxygenase, domain 1"/>
    <property type="match status" value="1"/>
</dbReference>
<dbReference type="AlphaFoldDB" id="A0A329MU35"/>
<dbReference type="CDD" id="cd06588">
    <property type="entry name" value="PhnB_like"/>
    <property type="match status" value="1"/>
</dbReference>
<keyword evidence="3" id="KW-1185">Reference proteome</keyword>